<dbReference type="InterPro" id="IPR013103">
    <property type="entry name" value="RVT_2"/>
</dbReference>
<dbReference type="EMBL" id="JAUUTY010000003">
    <property type="protein sequence ID" value="KAK1664680.1"/>
    <property type="molecule type" value="Genomic_DNA"/>
</dbReference>
<dbReference type="Proteomes" id="UP001231189">
    <property type="component" value="Unassembled WGS sequence"/>
</dbReference>
<dbReference type="AlphaFoldDB" id="A0AAD8SW32"/>
<evidence type="ECO:0000313" key="3">
    <source>
        <dbReference type="EMBL" id="KAK1664680.1"/>
    </source>
</evidence>
<accession>A0AAD8SW32</accession>
<comment type="caution">
    <text evidence="3">The sequence shown here is derived from an EMBL/GenBank/DDBJ whole genome shotgun (WGS) entry which is preliminary data.</text>
</comment>
<sequence>MVEPLKVYDALEDPNWLLPMQEELNNFKRNDVWTLMKRPNHCHNVIGNKWVFKNNQDEHGIVICNKARLVVEGYSQVEGVDYGETFAPIARLDSIRILLAFASHHGFKLEQMDVKSDFLNGPLLEEVYVKQPPGFEDPHFPEYVFKLNMALYGLKQASRALYEHLSVTRCSGGDGGVDGGDDDDDDGDDVQLDDDGDGVDFPLGGISQIHAGELFSLRCFSAPREAALSILRNSGA</sequence>
<proteinExistence type="predicted"/>
<keyword evidence="4" id="KW-1185">Reference proteome</keyword>
<feature type="region of interest" description="Disordered" evidence="1">
    <location>
        <begin position="173"/>
        <end position="194"/>
    </location>
</feature>
<dbReference type="Pfam" id="PF07727">
    <property type="entry name" value="RVT_2"/>
    <property type="match status" value="1"/>
</dbReference>
<evidence type="ECO:0000256" key="1">
    <source>
        <dbReference type="SAM" id="MobiDB-lite"/>
    </source>
</evidence>
<protein>
    <recommendedName>
        <fullName evidence="2">Reverse transcriptase Ty1/copia-type domain-containing protein</fullName>
    </recommendedName>
</protein>
<feature type="domain" description="Reverse transcriptase Ty1/copia-type" evidence="2">
    <location>
        <begin position="30"/>
        <end position="167"/>
    </location>
</feature>
<name>A0AAD8SW32_LOLMU</name>
<organism evidence="3 4">
    <name type="scientific">Lolium multiflorum</name>
    <name type="common">Italian ryegrass</name>
    <name type="synonym">Lolium perenne subsp. multiflorum</name>
    <dbReference type="NCBI Taxonomy" id="4521"/>
    <lineage>
        <taxon>Eukaryota</taxon>
        <taxon>Viridiplantae</taxon>
        <taxon>Streptophyta</taxon>
        <taxon>Embryophyta</taxon>
        <taxon>Tracheophyta</taxon>
        <taxon>Spermatophyta</taxon>
        <taxon>Magnoliopsida</taxon>
        <taxon>Liliopsida</taxon>
        <taxon>Poales</taxon>
        <taxon>Poaceae</taxon>
        <taxon>BOP clade</taxon>
        <taxon>Pooideae</taxon>
        <taxon>Poodae</taxon>
        <taxon>Poeae</taxon>
        <taxon>Poeae Chloroplast Group 2 (Poeae type)</taxon>
        <taxon>Loliodinae</taxon>
        <taxon>Loliinae</taxon>
        <taxon>Lolium</taxon>
    </lineage>
</organism>
<reference evidence="3" key="1">
    <citation type="submission" date="2023-07" db="EMBL/GenBank/DDBJ databases">
        <title>A chromosome-level genome assembly of Lolium multiflorum.</title>
        <authorList>
            <person name="Chen Y."/>
            <person name="Copetti D."/>
            <person name="Kolliker R."/>
            <person name="Studer B."/>
        </authorList>
    </citation>
    <scope>NUCLEOTIDE SEQUENCE</scope>
    <source>
        <strain evidence="3">02402/16</strain>
        <tissue evidence="3">Leaf</tissue>
    </source>
</reference>
<gene>
    <name evidence="3" type="ORF">QYE76_052839</name>
</gene>
<evidence type="ECO:0000313" key="4">
    <source>
        <dbReference type="Proteomes" id="UP001231189"/>
    </source>
</evidence>
<feature type="compositionally biased region" description="Acidic residues" evidence="1">
    <location>
        <begin position="179"/>
        <end position="194"/>
    </location>
</feature>
<evidence type="ECO:0000259" key="2">
    <source>
        <dbReference type="Pfam" id="PF07727"/>
    </source>
</evidence>